<proteinExistence type="predicted"/>
<evidence type="ECO:0000313" key="1">
    <source>
        <dbReference type="EMBL" id="KAH0577663.1"/>
    </source>
</evidence>
<dbReference type="Proteomes" id="UP000018208">
    <property type="component" value="Unassembled WGS sequence"/>
</dbReference>
<dbReference type="KEGG" id="ssao:94295040"/>
<evidence type="ECO:0000313" key="2">
    <source>
        <dbReference type="Proteomes" id="UP000018208"/>
    </source>
</evidence>
<dbReference type="RefSeq" id="XP_067768436.1">
    <property type="nucleotide sequence ID" value="XM_067904954.1"/>
</dbReference>
<organism evidence="1 2">
    <name type="scientific">Spironucleus salmonicida</name>
    <dbReference type="NCBI Taxonomy" id="348837"/>
    <lineage>
        <taxon>Eukaryota</taxon>
        <taxon>Metamonada</taxon>
        <taxon>Diplomonadida</taxon>
        <taxon>Hexamitidae</taxon>
        <taxon>Hexamitinae</taxon>
        <taxon>Spironucleus</taxon>
    </lineage>
</organism>
<gene>
    <name evidence="1" type="ORF">SS50377_21017</name>
</gene>
<accession>A0A9P8M276</accession>
<dbReference type="AlphaFoldDB" id="A0A9P8M276"/>
<sequence length="96" mass="11311">MQTQSLKQTSKVISQIDYFLSYLSQNKKDWPKISQPIVSTQSKKSFYSKLYQEGLDHRKNQQQYFEIGEINAVLLSNSIHTNKKSDMILSKFQKFE</sequence>
<protein>
    <submittedName>
        <fullName evidence="1">Uncharacterized protein</fullName>
    </submittedName>
</protein>
<reference evidence="1 2" key="1">
    <citation type="journal article" date="2014" name="PLoS Genet.">
        <title>The Genome of Spironucleus salmonicida Highlights a Fish Pathogen Adapted to Fluctuating Environments.</title>
        <authorList>
            <person name="Xu F."/>
            <person name="Jerlstrom-Hultqvist J."/>
            <person name="Einarsson E."/>
            <person name="Astvaldsson A."/>
            <person name="Svard S.G."/>
            <person name="Andersson J.O."/>
        </authorList>
    </citation>
    <scope>NUCLEOTIDE SEQUENCE [LARGE SCALE GENOMIC DNA]</scope>
    <source>
        <strain evidence="1 2">ATCC 50377</strain>
    </source>
</reference>
<keyword evidence="2" id="KW-1185">Reference proteome</keyword>
<dbReference type="GeneID" id="94295040"/>
<dbReference type="EMBL" id="AUWU02000001">
    <property type="protein sequence ID" value="KAH0577663.1"/>
    <property type="molecule type" value="Genomic_DNA"/>
</dbReference>
<name>A0A9P8M276_9EUKA</name>
<comment type="caution">
    <text evidence="1">The sequence shown here is derived from an EMBL/GenBank/DDBJ whole genome shotgun (WGS) entry which is preliminary data.</text>
</comment>